<evidence type="ECO:0000313" key="3">
    <source>
        <dbReference type="Proteomes" id="UP001176961"/>
    </source>
</evidence>
<dbReference type="Proteomes" id="UP001176961">
    <property type="component" value="Unassembled WGS sequence"/>
</dbReference>
<gene>
    <name evidence="2" type="ORF">CYNAS_LOCUS12407</name>
</gene>
<comment type="caution">
    <text evidence="2">The sequence shown here is derived from an EMBL/GenBank/DDBJ whole genome shotgun (WGS) entry which is preliminary data.</text>
</comment>
<dbReference type="AlphaFoldDB" id="A0AA36M629"/>
<protein>
    <submittedName>
        <fullName evidence="2">Uncharacterized protein</fullName>
    </submittedName>
</protein>
<keyword evidence="3" id="KW-1185">Reference proteome</keyword>
<proteinExistence type="predicted"/>
<keyword evidence="1" id="KW-0732">Signal</keyword>
<evidence type="ECO:0000256" key="1">
    <source>
        <dbReference type="SAM" id="SignalP"/>
    </source>
</evidence>
<organism evidence="2 3">
    <name type="scientific">Cylicocyclus nassatus</name>
    <name type="common">Nematode worm</name>
    <dbReference type="NCBI Taxonomy" id="53992"/>
    <lineage>
        <taxon>Eukaryota</taxon>
        <taxon>Metazoa</taxon>
        <taxon>Ecdysozoa</taxon>
        <taxon>Nematoda</taxon>
        <taxon>Chromadorea</taxon>
        <taxon>Rhabditida</taxon>
        <taxon>Rhabditina</taxon>
        <taxon>Rhabditomorpha</taxon>
        <taxon>Strongyloidea</taxon>
        <taxon>Strongylidae</taxon>
        <taxon>Cylicocyclus</taxon>
    </lineage>
</organism>
<dbReference type="EMBL" id="CATQJL010000223">
    <property type="protein sequence ID" value="CAJ0600424.1"/>
    <property type="molecule type" value="Genomic_DNA"/>
</dbReference>
<feature type="signal peptide" evidence="1">
    <location>
        <begin position="1"/>
        <end position="22"/>
    </location>
</feature>
<accession>A0AA36M629</accession>
<name>A0AA36M629_CYLNA</name>
<feature type="chain" id="PRO_5041432657" evidence="1">
    <location>
        <begin position="23"/>
        <end position="82"/>
    </location>
</feature>
<reference evidence="2" key="1">
    <citation type="submission" date="2023-07" db="EMBL/GenBank/DDBJ databases">
        <authorList>
            <consortium name="CYATHOMIX"/>
        </authorList>
    </citation>
    <scope>NUCLEOTIDE SEQUENCE</scope>
    <source>
        <strain evidence="2">N/A</strain>
    </source>
</reference>
<sequence length="82" mass="8443">MQLFQFLFVLLCSLTLVQDSSGQEQNVSAMGQQQNISATEGDVVPQFGLGSIFGGIGKGLASIGGWAVGQIGSQLGLHFLGG</sequence>
<evidence type="ECO:0000313" key="2">
    <source>
        <dbReference type="EMBL" id="CAJ0600424.1"/>
    </source>
</evidence>